<sequence>MDEQLTDFVSQVSLTPYQAIGIPIALLGAVFLSIGAQLQHRGVSKVEGTHGDGSKRGLSLRQMGQLLRRPSWAFGTVLLALAIVIQLISLGFAPLIVVQPLGVVAMVMTNVINSRVNGIQPDRRVKATILMAVLGIGVFVAFSAIYAVENEFTDTQLLVILAMLITVIVVTGAAFLIFRERLRAMFYIVAAGTLYGFVVTIAKVLINRWRTDNVDALMIVCFVGLVVAALLGGYFVQTAYSVGSPDLVIAGLTVIDPLVAIAIAISVLGEADRFPPFAIAGLGFGGALAVVGVILLARLHPQTIR</sequence>
<keyword evidence="1" id="KW-0812">Transmembrane</keyword>
<evidence type="ECO:0000256" key="1">
    <source>
        <dbReference type="SAM" id="Phobius"/>
    </source>
</evidence>
<protein>
    <submittedName>
        <fullName evidence="2">Unannotated protein</fullName>
    </submittedName>
</protein>
<feature type="transmembrane region" description="Helical" evidence="1">
    <location>
        <begin position="185"/>
        <end position="205"/>
    </location>
</feature>
<feature type="transmembrane region" description="Helical" evidence="1">
    <location>
        <begin position="248"/>
        <end position="268"/>
    </location>
</feature>
<feature type="transmembrane region" description="Helical" evidence="1">
    <location>
        <begin position="20"/>
        <end position="38"/>
    </location>
</feature>
<evidence type="ECO:0000313" key="2">
    <source>
        <dbReference type="EMBL" id="CAB4595332.1"/>
    </source>
</evidence>
<keyword evidence="1" id="KW-1133">Transmembrane helix</keyword>
<dbReference type="AlphaFoldDB" id="A0A6J6G236"/>
<gene>
    <name evidence="2" type="ORF">UFOPK1788_00758</name>
</gene>
<dbReference type="PANTHER" id="PTHR40761:SF1">
    <property type="entry name" value="CONSERVED INTEGRAL MEMBRANE ALANINE VALINE AND LEUCINE RICH PROTEIN-RELATED"/>
    <property type="match status" value="1"/>
</dbReference>
<feature type="transmembrane region" description="Helical" evidence="1">
    <location>
        <begin position="274"/>
        <end position="297"/>
    </location>
</feature>
<proteinExistence type="predicted"/>
<name>A0A6J6G236_9ZZZZ</name>
<organism evidence="2">
    <name type="scientific">freshwater metagenome</name>
    <dbReference type="NCBI Taxonomy" id="449393"/>
    <lineage>
        <taxon>unclassified sequences</taxon>
        <taxon>metagenomes</taxon>
        <taxon>ecological metagenomes</taxon>
    </lineage>
</organism>
<accession>A0A6J6G236</accession>
<feature type="transmembrane region" description="Helical" evidence="1">
    <location>
        <begin position="95"/>
        <end position="113"/>
    </location>
</feature>
<feature type="transmembrane region" description="Helical" evidence="1">
    <location>
        <begin position="217"/>
        <end position="236"/>
    </location>
</feature>
<feature type="transmembrane region" description="Helical" evidence="1">
    <location>
        <begin position="158"/>
        <end position="178"/>
    </location>
</feature>
<feature type="transmembrane region" description="Helical" evidence="1">
    <location>
        <begin position="125"/>
        <end position="146"/>
    </location>
</feature>
<keyword evidence="1" id="KW-0472">Membrane</keyword>
<reference evidence="2" key="1">
    <citation type="submission" date="2020-05" db="EMBL/GenBank/DDBJ databases">
        <authorList>
            <person name="Chiriac C."/>
            <person name="Salcher M."/>
            <person name="Ghai R."/>
            <person name="Kavagutti S V."/>
        </authorList>
    </citation>
    <scope>NUCLEOTIDE SEQUENCE</scope>
</reference>
<dbReference type="EMBL" id="CAEZUE010000091">
    <property type="protein sequence ID" value="CAB4595332.1"/>
    <property type="molecule type" value="Genomic_DNA"/>
</dbReference>
<feature type="transmembrane region" description="Helical" evidence="1">
    <location>
        <begin position="71"/>
        <end position="89"/>
    </location>
</feature>
<dbReference type="PANTHER" id="PTHR40761">
    <property type="entry name" value="CONSERVED INTEGRAL MEMBRANE ALANINE VALINE AND LEUCINE RICH PROTEIN-RELATED"/>
    <property type="match status" value="1"/>
</dbReference>